<protein>
    <recommendedName>
        <fullName evidence="3">Toxin-antitoxin system, antitoxin component, ribbon-helix-helix domain protein</fullName>
    </recommendedName>
</protein>
<dbReference type="RefSeq" id="WP_340235164.1">
    <property type="nucleotide sequence ID" value="NZ_JBBEWC010000003.1"/>
</dbReference>
<gene>
    <name evidence="1" type="ORF">ACFSR2_08065</name>
</gene>
<name>A0ABW5J6S2_9BACT</name>
<dbReference type="Proteomes" id="UP001597510">
    <property type="component" value="Unassembled WGS sequence"/>
</dbReference>
<sequence>MSTLVLDVNQEQEKVLEGLLRYMNISFQKVTSTEDFWDTLSPATKKSIEQGLADVDAGRYSSAKSVIDKLMSE</sequence>
<comment type="caution">
    <text evidence="1">The sequence shown here is derived from an EMBL/GenBank/DDBJ whole genome shotgun (WGS) entry which is preliminary data.</text>
</comment>
<proteinExistence type="predicted"/>
<dbReference type="EMBL" id="JBHULC010000008">
    <property type="protein sequence ID" value="MFD2520833.1"/>
    <property type="molecule type" value="Genomic_DNA"/>
</dbReference>
<evidence type="ECO:0000313" key="2">
    <source>
        <dbReference type="Proteomes" id="UP001597510"/>
    </source>
</evidence>
<keyword evidence="2" id="KW-1185">Reference proteome</keyword>
<evidence type="ECO:0000313" key="1">
    <source>
        <dbReference type="EMBL" id="MFD2520833.1"/>
    </source>
</evidence>
<accession>A0ABW5J6S2</accession>
<organism evidence="1 2">
    <name type="scientific">Emticicia soli</name>
    <dbReference type="NCBI Taxonomy" id="2027878"/>
    <lineage>
        <taxon>Bacteria</taxon>
        <taxon>Pseudomonadati</taxon>
        <taxon>Bacteroidota</taxon>
        <taxon>Cytophagia</taxon>
        <taxon>Cytophagales</taxon>
        <taxon>Leadbetterellaceae</taxon>
        <taxon>Emticicia</taxon>
    </lineage>
</organism>
<evidence type="ECO:0008006" key="3">
    <source>
        <dbReference type="Google" id="ProtNLM"/>
    </source>
</evidence>
<reference evidence="2" key="1">
    <citation type="journal article" date="2019" name="Int. J. Syst. Evol. Microbiol.">
        <title>The Global Catalogue of Microorganisms (GCM) 10K type strain sequencing project: providing services to taxonomists for standard genome sequencing and annotation.</title>
        <authorList>
            <consortium name="The Broad Institute Genomics Platform"/>
            <consortium name="The Broad Institute Genome Sequencing Center for Infectious Disease"/>
            <person name="Wu L."/>
            <person name="Ma J."/>
        </authorList>
    </citation>
    <scope>NUCLEOTIDE SEQUENCE [LARGE SCALE GENOMIC DNA]</scope>
    <source>
        <strain evidence="2">KCTC 52344</strain>
    </source>
</reference>